<sequence>MRQPFPYPSRFAVCLTPTPVGCQDAPTQGIYGQGVGSDERTYLSIENHHFALCGYSALSER</sequence>
<evidence type="ECO:0000313" key="1">
    <source>
        <dbReference type="EMBL" id="PON33848.1"/>
    </source>
</evidence>
<comment type="caution">
    <text evidence="1">The sequence shown here is derived from an EMBL/GenBank/DDBJ whole genome shotgun (WGS) entry which is preliminary data.</text>
</comment>
<organism evidence="1 2">
    <name type="scientific">Parasponia andersonii</name>
    <name type="common">Sponia andersonii</name>
    <dbReference type="NCBI Taxonomy" id="3476"/>
    <lineage>
        <taxon>Eukaryota</taxon>
        <taxon>Viridiplantae</taxon>
        <taxon>Streptophyta</taxon>
        <taxon>Embryophyta</taxon>
        <taxon>Tracheophyta</taxon>
        <taxon>Spermatophyta</taxon>
        <taxon>Magnoliopsida</taxon>
        <taxon>eudicotyledons</taxon>
        <taxon>Gunneridae</taxon>
        <taxon>Pentapetalae</taxon>
        <taxon>rosids</taxon>
        <taxon>fabids</taxon>
        <taxon>Rosales</taxon>
        <taxon>Cannabaceae</taxon>
        <taxon>Parasponia</taxon>
    </lineage>
</organism>
<dbReference type="EMBL" id="JXTB01000698">
    <property type="protein sequence ID" value="PON33848.1"/>
    <property type="molecule type" value="Genomic_DNA"/>
</dbReference>
<evidence type="ECO:0000313" key="2">
    <source>
        <dbReference type="Proteomes" id="UP000237105"/>
    </source>
</evidence>
<accession>A0A2P5ABD1</accession>
<proteinExistence type="predicted"/>
<feature type="non-terminal residue" evidence="1">
    <location>
        <position position="61"/>
    </location>
</feature>
<dbReference type="AlphaFoldDB" id="A0A2P5ABD1"/>
<name>A0A2P5ABD1_PARAD</name>
<reference evidence="2" key="1">
    <citation type="submission" date="2016-06" db="EMBL/GenBank/DDBJ databases">
        <title>Parallel loss of symbiosis genes in relatives of nitrogen-fixing non-legume Parasponia.</title>
        <authorList>
            <person name="Van Velzen R."/>
            <person name="Holmer R."/>
            <person name="Bu F."/>
            <person name="Rutten L."/>
            <person name="Van Zeijl A."/>
            <person name="Liu W."/>
            <person name="Santuari L."/>
            <person name="Cao Q."/>
            <person name="Sharma T."/>
            <person name="Shen D."/>
            <person name="Roswanjaya Y."/>
            <person name="Wardhani T."/>
            <person name="Kalhor M.S."/>
            <person name="Jansen J."/>
            <person name="Van den Hoogen J."/>
            <person name="Gungor B."/>
            <person name="Hartog M."/>
            <person name="Hontelez J."/>
            <person name="Verver J."/>
            <person name="Yang W.-C."/>
            <person name="Schijlen E."/>
            <person name="Repin R."/>
            <person name="Schilthuizen M."/>
            <person name="Schranz E."/>
            <person name="Heidstra R."/>
            <person name="Miyata K."/>
            <person name="Fedorova E."/>
            <person name="Kohlen W."/>
            <person name="Bisseling T."/>
            <person name="Smit S."/>
            <person name="Geurts R."/>
        </authorList>
    </citation>
    <scope>NUCLEOTIDE SEQUENCE [LARGE SCALE GENOMIC DNA]</scope>
    <source>
        <strain evidence="2">cv. WU1-14</strain>
    </source>
</reference>
<keyword evidence="2" id="KW-1185">Reference proteome</keyword>
<dbReference type="Proteomes" id="UP000237105">
    <property type="component" value="Unassembled WGS sequence"/>
</dbReference>
<protein>
    <submittedName>
        <fullName evidence="1">Uncharacterized protein</fullName>
    </submittedName>
</protein>
<gene>
    <name evidence="1" type="ORF">PanWU01x14_349210</name>
</gene>